<dbReference type="AlphaFoldDB" id="A0AAU8LDE8"/>
<keyword evidence="1" id="KW-1133">Transmembrane helix</keyword>
<proteinExistence type="predicted"/>
<accession>A0AAU8LDE8</accession>
<feature type="transmembrane region" description="Helical" evidence="1">
    <location>
        <begin position="6"/>
        <end position="24"/>
    </location>
</feature>
<dbReference type="RefSeq" id="WP_024694381.1">
    <property type="nucleotide sequence ID" value="NZ_CP159362.1"/>
</dbReference>
<keyword evidence="1" id="KW-0472">Membrane</keyword>
<reference evidence="2" key="1">
    <citation type="journal article" date="2014" name="Genome Announc.">
        <title>Draft Genome Sequences of a Phylogenetically Diverse Suite of Pseudomonas syringae Strains from Multiple Source Populations.</title>
        <authorList>
            <person name="Baltrus D.A."/>
            <person name="Yourstone S."/>
            <person name="Lind A."/>
            <person name="Guilbaud C."/>
            <person name="Sands D.C."/>
            <person name="Jones C.D."/>
            <person name="Morris C.E."/>
            <person name="Dangl J.L."/>
        </authorList>
    </citation>
    <scope>NUCLEOTIDE SEQUENCE</scope>
    <source>
        <strain evidence="2">CC1417</strain>
    </source>
</reference>
<reference evidence="2" key="2">
    <citation type="submission" date="2024-07" db="EMBL/GenBank/DDBJ databases">
        <title>A complete genome sequence for Pseudomonas syringae CC1417.</title>
        <authorList>
            <person name="Baltrus D.A."/>
        </authorList>
    </citation>
    <scope>NUCLEOTIDE SEQUENCE</scope>
    <source>
        <strain evidence="2">CC1417</strain>
    </source>
</reference>
<protein>
    <submittedName>
        <fullName evidence="2">Uncharacterized protein</fullName>
    </submittedName>
</protein>
<sequence>MQTEIVITLSLYVLGAVLLAYTLFRAITTAHRRGYAAGETQAETKHTALLQYQTQATALAKLARDEILGKLATANMVIDELKDDMAQRVTVMPQEIGVLIQAANIIELAHRTWAPLKGVEPTARKASNVHQKLTELNTRLSERAQAAAQEKAA</sequence>
<name>A0AAU8LDE8_PSESX</name>
<evidence type="ECO:0000256" key="1">
    <source>
        <dbReference type="SAM" id="Phobius"/>
    </source>
</evidence>
<keyword evidence="1" id="KW-0812">Transmembrane</keyword>
<organism evidence="2">
    <name type="scientific">Pseudomonas syringae CC1417</name>
    <dbReference type="NCBI Taxonomy" id="1357272"/>
    <lineage>
        <taxon>Bacteria</taxon>
        <taxon>Pseudomonadati</taxon>
        <taxon>Pseudomonadota</taxon>
        <taxon>Gammaproteobacteria</taxon>
        <taxon>Pseudomonadales</taxon>
        <taxon>Pseudomonadaceae</taxon>
        <taxon>Pseudomonas</taxon>
        <taxon>Pseudomonas syringae</taxon>
    </lineage>
</organism>
<evidence type="ECO:0000313" key="2">
    <source>
        <dbReference type="EMBL" id="XCN66606.1"/>
    </source>
</evidence>
<gene>
    <name evidence="2" type="ORF">N011_19215</name>
</gene>
<dbReference type="EMBL" id="CP159362">
    <property type="protein sequence ID" value="XCN66606.1"/>
    <property type="molecule type" value="Genomic_DNA"/>
</dbReference>